<evidence type="ECO:0000313" key="3">
    <source>
        <dbReference type="Proteomes" id="UP000295293"/>
    </source>
</evidence>
<sequence length="426" mass="46307">MRIDKNLVVIGLSDEDTAHLRLLIRKAAEQLQQRWRWGSEEGADLVIVDADVFAGQMARTRALAAGMRVAVLTDESGPSTTELRLNRPLKLANVIDVLNQSGGGLALAPAMGNISDDMYLEFAHASSSRLDPPDGLRHLFDEEGDVDAQALGLAADEPVAIGADELFKRDEGAHKPRFSVPLTLDDDTYVERGGATSRSESRVSDSAEGMARQPSAPGPNTLPPVKRGSNVNLDGSRHALRAYLQGQLLAGPAQIRLGDAPALTLDPKNEQFYTEGGLGQLEIYARAPLSRSDWRALTTAELAQVRDTQTAQPYQNLVWLEALVQSGGRLAAQLDPGGSYKLKRWLELDRDVRQHQRIARAMLQPARLNEISAAANVPMADVFDVVNAYYAIGLVEWETRASLRAPAKPEASGGLLSRLKRPFGRS</sequence>
<evidence type="ECO:0000256" key="1">
    <source>
        <dbReference type="SAM" id="MobiDB-lite"/>
    </source>
</evidence>
<protein>
    <submittedName>
        <fullName evidence="2">Uncharacterized protein</fullName>
    </submittedName>
</protein>
<proteinExistence type="predicted"/>
<evidence type="ECO:0000313" key="2">
    <source>
        <dbReference type="EMBL" id="TDR45795.1"/>
    </source>
</evidence>
<dbReference type="Proteomes" id="UP000295293">
    <property type="component" value="Unassembled WGS sequence"/>
</dbReference>
<name>A0A4R6Z2H0_9GAMM</name>
<dbReference type="EMBL" id="SNZH01000004">
    <property type="protein sequence ID" value="TDR45795.1"/>
    <property type="molecule type" value="Genomic_DNA"/>
</dbReference>
<keyword evidence="3" id="KW-1185">Reference proteome</keyword>
<organism evidence="2 3">
    <name type="scientific">Tahibacter aquaticus</name>
    <dbReference type="NCBI Taxonomy" id="520092"/>
    <lineage>
        <taxon>Bacteria</taxon>
        <taxon>Pseudomonadati</taxon>
        <taxon>Pseudomonadota</taxon>
        <taxon>Gammaproteobacteria</taxon>
        <taxon>Lysobacterales</taxon>
        <taxon>Rhodanobacteraceae</taxon>
        <taxon>Tahibacter</taxon>
    </lineage>
</organism>
<reference evidence="2 3" key="1">
    <citation type="submission" date="2019-03" db="EMBL/GenBank/DDBJ databases">
        <title>Genomic Encyclopedia of Type Strains, Phase IV (KMG-IV): sequencing the most valuable type-strain genomes for metagenomic binning, comparative biology and taxonomic classification.</title>
        <authorList>
            <person name="Goeker M."/>
        </authorList>
    </citation>
    <scope>NUCLEOTIDE SEQUENCE [LARGE SCALE GENOMIC DNA]</scope>
    <source>
        <strain evidence="2 3">DSM 21667</strain>
    </source>
</reference>
<dbReference type="RefSeq" id="WP_133818161.1">
    <property type="nucleotide sequence ID" value="NZ_SNZH01000004.1"/>
</dbReference>
<feature type="region of interest" description="Disordered" evidence="1">
    <location>
        <begin position="189"/>
        <end position="231"/>
    </location>
</feature>
<comment type="caution">
    <text evidence="2">The sequence shown here is derived from an EMBL/GenBank/DDBJ whole genome shotgun (WGS) entry which is preliminary data.</text>
</comment>
<accession>A0A4R6Z2H0</accession>
<dbReference type="AlphaFoldDB" id="A0A4R6Z2H0"/>
<gene>
    <name evidence="2" type="ORF">DFR29_104225</name>
</gene>
<dbReference type="OrthoDB" id="5947243at2"/>